<feature type="region of interest" description="Disordered" evidence="1">
    <location>
        <begin position="133"/>
        <end position="152"/>
    </location>
</feature>
<dbReference type="Proteomes" id="UP001362999">
    <property type="component" value="Unassembled WGS sequence"/>
</dbReference>
<evidence type="ECO:0000313" key="2">
    <source>
        <dbReference type="EMBL" id="KAK7013056.1"/>
    </source>
</evidence>
<protein>
    <submittedName>
        <fullName evidence="2">Uncharacterized protein</fullName>
    </submittedName>
</protein>
<evidence type="ECO:0000256" key="1">
    <source>
        <dbReference type="SAM" id="MobiDB-lite"/>
    </source>
</evidence>
<keyword evidence="3" id="KW-1185">Reference proteome</keyword>
<accession>A0AAW0AKY3</accession>
<sequence>MSVAGDSTAPFDTAPSRLLQAHRAFANLLFFSARLHTKRLLSNSFCFSRGLARSSSRHGSMHAAQIHQRSIRAPYHDRTRLRFAATSRNTLALTVTPSASTLSLLYWFFCTSSPVPSSSAPSLWIMLMHGPHRRSHRRPRSRSPYPYHRHRLNSATPPSYAVPLLIGLRMLVSRARAMRRVDARLDDSFAGGRVETDSRELGWVGRGYGRLLGVCLRKSERENRR</sequence>
<comment type="caution">
    <text evidence="2">The sequence shown here is derived from an EMBL/GenBank/DDBJ whole genome shotgun (WGS) entry which is preliminary data.</text>
</comment>
<dbReference type="EMBL" id="JAWWNJ010000061">
    <property type="protein sequence ID" value="KAK7013056.1"/>
    <property type="molecule type" value="Genomic_DNA"/>
</dbReference>
<name>A0AAW0AKY3_9AGAR</name>
<dbReference type="AlphaFoldDB" id="A0AAW0AKY3"/>
<organism evidence="2 3">
    <name type="scientific">Favolaschia claudopus</name>
    <dbReference type="NCBI Taxonomy" id="2862362"/>
    <lineage>
        <taxon>Eukaryota</taxon>
        <taxon>Fungi</taxon>
        <taxon>Dikarya</taxon>
        <taxon>Basidiomycota</taxon>
        <taxon>Agaricomycotina</taxon>
        <taxon>Agaricomycetes</taxon>
        <taxon>Agaricomycetidae</taxon>
        <taxon>Agaricales</taxon>
        <taxon>Marasmiineae</taxon>
        <taxon>Mycenaceae</taxon>
        <taxon>Favolaschia</taxon>
    </lineage>
</organism>
<reference evidence="2 3" key="1">
    <citation type="journal article" date="2024" name="J Genomics">
        <title>Draft genome sequencing and assembly of Favolaschia claudopus CIRM-BRFM 2984 isolated from oak limbs.</title>
        <authorList>
            <person name="Navarro D."/>
            <person name="Drula E."/>
            <person name="Chaduli D."/>
            <person name="Cazenave R."/>
            <person name="Ahrendt S."/>
            <person name="Wang J."/>
            <person name="Lipzen A."/>
            <person name="Daum C."/>
            <person name="Barry K."/>
            <person name="Grigoriev I.V."/>
            <person name="Favel A."/>
            <person name="Rosso M.N."/>
            <person name="Martin F."/>
        </authorList>
    </citation>
    <scope>NUCLEOTIDE SEQUENCE [LARGE SCALE GENOMIC DNA]</scope>
    <source>
        <strain evidence="2 3">CIRM-BRFM 2984</strain>
    </source>
</reference>
<gene>
    <name evidence="2" type="ORF">R3P38DRAFT_3278275</name>
</gene>
<evidence type="ECO:0000313" key="3">
    <source>
        <dbReference type="Proteomes" id="UP001362999"/>
    </source>
</evidence>
<proteinExistence type="predicted"/>
<feature type="non-terminal residue" evidence="2">
    <location>
        <position position="225"/>
    </location>
</feature>